<accession>A0A0E9TT20</accession>
<dbReference type="EMBL" id="GBXM01052527">
    <property type="protein sequence ID" value="JAH56050.1"/>
    <property type="molecule type" value="Transcribed_RNA"/>
</dbReference>
<reference evidence="1" key="1">
    <citation type="submission" date="2014-11" db="EMBL/GenBank/DDBJ databases">
        <authorList>
            <person name="Amaro Gonzalez C."/>
        </authorList>
    </citation>
    <scope>NUCLEOTIDE SEQUENCE</scope>
</reference>
<dbReference type="AlphaFoldDB" id="A0A0E9TT20"/>
<sequence length="32" mass="3574">MVVPTSQRSRGLNVRCTPLIMNVAVDQLESMK</sequence>
<evidence type="ECO:0000313" key="1">
    <source>
        <dbReference type="EMBL" id="JAH56050.1"/>
    </source>
</evidence>
<reference evidence="1" key="2">
    <citation type="journal article" date="2015" name="Fish Shellfish Immunol.">
        <title>Early steps in the European eel (Anguilla anguilla)-Vibrio vulnificus interaction in the gills: Role of the RtxA13 toxin.</title>
        <authorList>
            <person name="Callol A."/>
            <person name="Pajuelo D."/>
            <person name="Ebbesson L."/>
            <person name="Teles M."/>
            <person name="MacKenzie S."/>
            <person name="Amaro C."/>
        </authorList>
    </citation>
    <scope>NUCLEOTIDE SEQUENCE</scope>
</reference>
<proteinExistence type="predicted"/>
<name>A0A0E9TT20_ANGAN</name>
<organism evidence="1">
    <name type="scientific">Anguilla anguilla</name>
    <name type="common">European freshwater eel</name>
    <name type="synonym">Muraena anguilla</name>
    <dbReference type="NCBI Taxonomy" id="7936"/>
    <lineage>
        <taxon>Eukaryota</taxon>
        <taxon>Metazoa</taxon>
        <taxon>Chordata</taxon>
        <taxon>Craniata</taxon>
        <taxon>Vertebrata</taxon>
        <taxon>Euteleostomi</taxon>
        <taxon>Actinopterygii</taxon>
        <taxon>Neopterygii</taxon>
        <taxon>Teleostei</taxon>
        <taxon>Anguilliformes</taxon>
        <taxon>Anguillidae</taxon>
        <taxon>Anguilla</taxon>
    </lineage>
</organism>
<protein>
    <submittedName>
        <fullName evidence="1">Uncharacterized protein</fullName>
    </submittedName>
</protein>